<dbReference type="RefSeq" id="WP_371829591.1">
    <property type="nucleotide sequence ID" value="NZ_AP024525.1"/>
</dbReference>
<organism evidence="2 3">
    <name type="scientific">Sinomonas cyclohexanicum</name>
    <name type="common">Corynebacterium cyclohexanicum</name>
    <dbReference type="NCBI Taxonomy" id="322009"/>
    <lineage>
        <taxon>Bacteria</taxon>
        <taxon>Bacillati</taxon>
        <taxon>Actinomycetota</taxon>
        <taxon>Actinomycetes</taxon>
        <taxon>Micrococcales</taxon>
        <taxon>Micrococcaceae</taxon>
        <taxon>Sinomonas</taxon>
    </lineage>
</organism>
<dbReference type="Pfam" id="PF13936">
    <property type="entry name" value="HTH_38"/>
    <property type="match status" value="1"/>
</dbReference>
<dbReference type="InterPro" id="IPR025246">
    <property type="entry name" value="IS30-like_HTH"/>
</dbReference>
<evidence type="ECO:0000313" key="3">
    <source>
        <dbReference type="Proteomes" id="UP001319861"/>
    </source>
</evidence>
<proteinExistence type="predicted"/>
<accession>A0ABM7PWL9</accession>
<dbReference type="EMBL" id="AP024525">
    <property type="protein sequence ID" value="BCT76429.1"/>
    <property type="molecule type" value="Genomic_DNA"/>
</dbReference>
<evidence type="ECO:0000259" key="1">
    <source>
        <dbReference type="Pfam" id="PF13936"/>
    </source>
</evidence>
<gene>
    <name evidence="2" type="ORF">SCMU_22710</name>
</gene>
<dbReference type="Proteomes" id="UP001319861">
    <property type="component" value="Chromosome"/>
</dbReference>
<dbReference type="Gene3D" id="1.10.10.60">
    <property type="entry name" value="Homeodomain-like"/>
    <property type="match status" value="1"/>
</dbReference>
<name>A0ABM7PWL9_SINCY</name>
<sequence length="60" mass="6930">MPIRNSRVTRDDVEEAKRLYATGESVATIGEKLNYSPKTIWNQLTKAEVRMRDTHGRPNQ</sequence>
<feature type="domain" description="Transposase IS30-like HTH" evidence="1">
    <location>
        <begin position="5"/>
        <end position="43"/>
    </location>
</feature>
<protein>
    <recommendedName>
        <fullName evidence="1">Transposase IS30-like HTH domain-containing protein</fullName>
    </recommendedName>
</protein>
<keyword evidence="3" id="KW-1185">Reference proteome</keyword>
<reference evidence="2 3" key="1">
    <citation type="journal article" date="2021" name="J. Biosci. Bioeng.">
        <title>Identification and characterization of a chc gene cluster responsible for the aromatization pathway of cyclohexanecarboxylate degradation in Sinomonas cyclohexanicum ATCC 51369.</title>
        <authorList>
            <person name="Yamamoto T."/>
            <person name="Hasegawa Y."/>
            <person name="Lau P.C.K."/>
            <person name="Iwaki H."/>
        </authorList>
    </citation>
    <scope>NUCLEOTIDE SEQUENCE [LARGE SCALE GENOMIC DNA]</scope>
    <source>
        <strain evidence="2 3">ATCC 51369</strain>
    </source>
</reference>
<evidence type="ECO:0000313" key="2">
    <source>
        <dbReference type="EMBL" id="BCT76429.1"/>
    </source>
</evidence>